<feature type="compositionally biased region" description="Polar residues" evidence="1">
    <location>
        <begin position="62"/>
        <end position="75"/>
    </location>
</feature>
<keyword evidence="3" id="KW-1185">Reference proteome</keyword>
<dbReference type="EMBL" id="VIBQ01000013">
    <property type="protein sequence ID" value="KAB8346027.1"/>
    <property type="molecule type" value="Genomic_DNA"/>
</dbReference>
<organism evidence="2 3">
    <name type="scientific">Carpinus fangiana</name>
    <dbReference type="NCBI Taxonomy" id="176857"/>
    <lineage>
        <taxon>Eukaryota</taxon>
        <taxon>Viridiplantae</taxon>
        <taxon>Streptophyta</taxon>
        <taxon>Embryophyta</taxon>
        <taxon>Tracheophyta</taxon>
        <taxon>Spermatophyta</taxon>
        <taxon>Magnoliopsida</taxon>
        <taxon>eudicotyledons</taxon>
        <taxon>Gunneridae</taxon>
        <taxon>Pentapetalae</taxon>
        <taxon>rosids</taxon>
        <taxon>fabids</taxon>
        <taxon>Fagales</taxon>
        <taxon>Betulaceae</taxon>
        <taxon>Carpinus</taxon>
    </lineage>
</organism>
<evidence type="ECO:0000313" key="2">
    <source>
        <dbReference type="EMBL" id="KAB8346027.1"/>
    </source>
</evidence>
<evidence type="ECO:0000313" key="3">
    <source>
        <dbReference type="Proteomes" id="UP000327013"/>
    </source>
</evidence>
<dbReference type="OrthoDB" id="2444174at2759"/>
<feature type="region of interest" description="Disordered" evidence="1">
    <location>
        <begin position="61"/>
        <end position="147"/>
    </location>
</feature>
<dbReference type="Proteomes" id="UP000327013">
    <property type="component" value="Unassembled WGS sequence"/>
</dbReference>
<reference evidence="2 3" key="1">
    <citation type="submission" date="2019-06" db="EMBL/GenBank/DDBJ databases">
        <title>A chromosomal-level reference genome of Carpinus fangiana (Coryloideae, Betulaceae).</title>
        <authorList>
            <person name="Yang X."/>
            <person name="Wang Z."/>
            <person name="Zhang L."/>
            <person name="Hao G."/>
            <person name="Liu J."/>
            <person name="Yang Y."/>
        </authorList>
    </citation>
    <scope>NUCLEOTIDE SEQUENCE [LARGE SCALE GENOMIC DNA]</scope>
    <source>
        <strain evidence="2">Cfa_2016G</strain>
        <tissue evidence="2">Leaf</tissue>
    </source>
</reference>
<name>A0A5N6KUK0_9ROSI</name>
<dbReference type="InterPro" id="IPR040009">
    <property type="entry name" value="Mtf2/C5D6.12-like"/>
</dbReference>
<proteinExistence type="predicted"/>
<protein>
    <submittedName>
        <fullName evidence="2">Uncharacterized protein</fullName>
    </submittedName>
</protein>
<feature type="compositionally biased region" description="Basic residues" evidence="1">
    <location>
        <begin position="332"/>
        <end position="341"/>
    </location>
</feature>
<dbReference type="AlphaFoldDB" id="A0A5N6KUK0"/>
<comment type="caution">
    <text evidence="2">The sequence shown here is derived from an EMBL/GenBank/DDBJ whole genome shotgun (WGS) entry which is preliminary data.</text>
</comment>
<accession>A0A5N6KUK0</accession>
<evidence type="ECO:0000256" key="1">
    <source>
        <dbReference type="SAM" id="MobiDB-lite"/>
    </source>
</evidence>
<feature type="region of interest" description="Disordered" evidence="1">
    <location>
        <begin position="321"/>
        <end position="363"/>
    </location>
</feature>
<dbReference type="PANTHER" id="PTHR39468">
    <property type="entry name" value="CHROMOSOME 7, WHOLE GENOME SHOTGUN SEQUENCE"/>
    <property type="match status" value="1"/>
</dbReference>
<dbReference type="PANTHER" id="PTHR39468:SF1">
    <property type="entry name" value="MTF2-LIKE C-TERMINAL DOMAIN-CONTAINING PROTEIN"/>
    <property type="match status" value="1"/>
</dbReference>
<dbReference type="GO" id="GO:0005739">
    <property type="term" value="C:mitochondrion"/>
    <property type="evidence" value="ECO:0007669"/>
    <property type="project" value="TreeGrafter"/>
</dbReference>
<gene>
    <name evidence="2" type="ORF">FH972_023079</name>
</gene>
<sequence length="377" mass="42238">MACRAGSVASSHLRDRRLLTSSSSITLLPFLYQTRTIQTTAPRPRPSHTLTTTPATIHARCISSSRQASGPVKTTNPDEDDDPWSGGPEESRRPPSRQHSRREQLPAEPWSHHVPFAHLETPASRTRKSHDIPLAESEAPATDNKSTLTDLERKAFYRLFQSLTPSSGDRNDSRTALESLDELDDVTRFGADSTTSYDTSSDLERILTEDPIDPRSAGGSAIERYPPALQSMAQRAEARLAAQQRLQRAYQDGEEQQLAETNPAMEEERLQLKRIERDMRAAETDQELWTILDREVFESMRIIQETEDQLAASDAVRREEAYAHTATQAHAQKPRKRGRPKKSPELVGQNDCRSLAGKTNRKDSDVVIIHHADGSTM</sequence>